<keyword evidence="2" id="KW-1185">Reference proteome</keyword>
<reference evidence="1 2" key="2">
    <citation type="submission" date="2019-08" db="EMBL/GenBank/DDBJ databases">
        <title>Jejuicoccus antrihumi gen. nov., sp. nov., a new member of the family Dermacoccaceae isolated from a cave.</title>
        <authorList>
            <person name="Schumann P."/>
            <person name="Kim I.S."/>
        </authorList>
    </citation>
    <scope>NUCLEOTIDE SEQUENCE [LARGE SCALE GENOMIC DNA]</scope>
    <source>
        <strain evidence="1 2">C5-26</strain>
    </source>
</reference>
<gene>
    <name evidence="1" type="ORF">FGL98_25040</name>
</gene>
<organism evidence="1 2">
    <name type="scientific">Leekyejoonella antrihumi</name>
    <dbReference type="NCBI Taxonomy" id="1660198"/>
    <lineage>
        <taxon>Bacteria</taxon>
        <taxon>Bacillati</taxon>
        <taxon>Actinomycetota</taxon>
        <taxon>Actinomycetes</taxon>
        <taxon>Micrococcales</taxon>
        <taxon>Dermacoccaceae</taxon>
        <taxon>Leekyejoonella</taxon>
    </lineage>
</organism>
<accession>A0A563DNF6</accession>
<evidence type="ECO:0000313" key="2">
    <source>
        <dbReference type="Proteomes" id="UP000320244"/>
    </source>
</evidence>
<comment type="caution">
    <text evidence="1">The sequence shown here is derived from an EMBL/GenBank/DDBJ whole genome shotgun (WGS) entry which is preliminary data.</text>
</comment>
<dbReference type="RefSeq" id="WP_146321594.1">
    <property type="nucleotide sequence ID" value="NZ_VCQV01000124.1"/>
</dbReference>
<dbReference type="EMBL" id="VCQV01000124">
    <property type="protein sequence ID" value="TWP31705.1"/>
    <property type="molecule type" value="Genomic_DNA"/>
</dbReference>
<proteinExistence type="predicted"/>
<reference evidence="1 2" key="1">
    <citation type="submission" date="2019-05" db="EMBL/GenBank/DDBJ databases">
        <authorList>
            <person name="Lee S.D."/>
        </authorList>
    </citation>
    <scope>NUCLEOTIDE SEQUENCE [LARGE SCALE GENOMIC DNA]</scope>
    <source>
        <strain evidence="1 2">C5-26</strain>
    </source>
</reference>
<name>A0A563DNF6_9MICO</name>
<sequence>MTRTPGVAERRGRTVREDRDMAFAYTDRAVARHFESHDSEELTNQLTEYFRDLATRDAHAQVTVLAGPQVWSTPDGKVHALLVVTSESGKDPYDGCDLDV</sequence>
<dbReference type="AlphaFoldDB" id="A0A563DNF6"/>
<evidence type="ECO:0000313" key="1">
    <source>
        <dbReference type="EMBL" id="TWP31705.1"/>
    </source>
</evidence>
<dbReference type="Proteomes" id="UP000320244">
    <property type="component" value="Unassembled WGS sequence"/>
</dbReference>
<protein>
    <submittedName>
        <fullName evidence="1">Uncharacterized protein</fullName>
    </submittedName>
</protein>